<dbReference type="GO" id="GO:0051225">
    <property type="term" value="P:spindle assembly"/>
    <property type="evidence" value="ECO:0007669"/>
    <property type="project" value="TreeGrafter"/>
</dbReference>
<protein>
    <recommendedName>
        <fullName evidence="2">SAC3/GANP/THP3 conserved domain-containing protein</fullName>
    </recommendedName>
</protein>
<comment type="caution">
    <text evidence="3">The sequence shown here is derived from an EMBL/GenBank/DDBJ whole genome shotgun (WGS) entry which is preliminary data.</text>
</comment>
<gene>
    <name evidence="3" type="ORF">FisN_32Hh001</name>
</gene>
<evidence type="ECO:0000256" key="1">
    <source>
        <dbReference type="SAM" id="MobiDB-lite"/>
    </source>
</evidence>
<dbReference type="Proteomes" id="UP000198406">
    <property type="component" value="Unassembled WGS sequence"/>
</dbReference>
<dbReference type="GO" id="GO:0005634">
    <property type="term" value="C:nucleus"/>
    <property type="evidence" value="ECO:0007669"/>
    <property type="project" value="TreeGrafter"/>
</dbReference>
<dbReference type="PANTHER" id="PTHR12436:SF38">
    <property type="entry name" value="SAC3 DOMAIN-CONTAINING PROTEIN 1"/>
    <property type="match status" value="1"/>
</dbReference>
<feature type="compositionally biased region" description="Basic and acidic residues" evidence="1">
    <location>
        <begin position="12"/>
        <end position="21"/>
    </location>
</feature>
<dbReference type="Gene3D" id="1.25.40.990">
    <property type="match status" value="1"/>
</dbReference>
<dbReference type="AlphaFoldDB" id="A0A1Z5J5N3"/>
<dbReference type="PANTHER" id="PTHR12436">
    <property type="entry name" value="80 KDA MCM3-ASSOCIATED PROTEIN"/>
    <property type="match status" value="1"/>
</dbReference>
<accession>A0A1Z5J5N3</accession>
<evidence type="ECO:0000313" key="4">
    <source>
        <dbReference type="Proteomes" id="UP000198406"/>
    </source>
</evidence>
<dbReference type="InterPro" id="IPR045107">
    <property type="entry name" value="SAC3/GANP/THP3"/>
</dbReference>
<dbReference type="Pfam" id="PF03399">
    <property type="entry name" value="SAC3_GANP"/>
    <property type="match status" value="1"/>
</dbReference>
<feature type="region of interest" description="Disordered" evidence="1">
    <location>
        <begin position="1"/>
        <end position="24"/>
    </location>
</feature>
<dbReference type="InParanoid" id="A0A1Z5J5N3"/>
<feature type="domain" description="SAC3/GANP/THP3 conserved" evidence="2">
    <location>
        <begin position="10"/>
        <end position="321"/>
    </location>
</feature>
<sequence>MQPRRAPYSMCQKEECDDRQSSGEVSILERAPTSSFGNRPLSLPAAFQKSASQIKAKERFVIDPCLAVSKYRRSAAGMTERYPPRTMEQLIVTVQYLQQLLIEATPTSPDGVPVSYLSVVEFVQDRFRAVQVDLTRSMQASKRIQLSIIRSQILILYLMADVPEYSTKLGTDALKAALSNYWQDTNDPTEIQRDWDDEVLAYTLLLHVCCEEPFSFLELYRKLYRGKGELLKWSLRLAGEWAQGNWFIVLKLLREGSSHATFSALARCCLARQLSHVRWNALKMYNVTWGKAEAVPLDDVARLLMKEDAATFCQACGLSLTDTKNAILFKMSQLKQLADRFPVRDDDFVLGPSGGPFRSVIVAKTSLKLPSSKYMTNLSSF</sequence>
<organism evidence="3 4">
    <name type="scientific">Fistulifera solaris</name>
    <name type="common">Oleaginous diatom</name>
    <dbReference type="NCBI Taxonomy" id="1519565"/>
    <lineage>
        <taxon>Eukaryota</taxon>
        <taxon>Sar</taxon>
        <taxon>Stramenopiles</taxon>
        <taxon>Ochrophyta</taxon>
        <taxon>Bacillariophyta</taxon>
        <taxon>Bacillariophyceae</taxon>
        <taxon>Bacillariophycidae</taxon>
        <taxon>Naviculales</taxon>
        <taxon>Naviculaceae</taxon>
        <taxon>Fistulifera</taxon>
    </lineage>
</organism>
<dbReference type="GO" id="GO:0005819">
    <property type="term" value="C:spindle"/>
    <property type="evidence" value="ECO:0007669"/>
    <property type="project" value="TreeGrafter"/>
</dbReference>
<dbReference type="InterPro" id="IPR005062">
    <property type="entry name" value="SAC3/GANP/THP3_conserved"/>
</dbReference>
<proteinExistence type="predicted"/>
<name>A0A1Z5J5N3_FISSO</name>
<evidence type="ECO:0000313" key="3">
    <source>
        <dbReference type="EMBL" id="GAX09305.1"/>
    </source>
</evidence>
<dbReference type="EMBL" id="BDSP01000006">
    <property type="protein sequence ID" value="GAX09305.1"/>
    <property type="molecule type" value="Genomic_DNA"/>
</dbReference>
<dbReference type="OrthoDB" id="48402at2759"/>
<dbReference type="GO" id="GO:0005813">
    <property type="term" value="C:centrosome"/>
    <property type="evidence" value="ECO:0007669"/>
    <property type="project" value="TreeGrafter"/>
</dbReference>
<reference evidence="3 4" key="1">
    <citation type="journal article" date="2015" name="Plant Cell">
        <title>Oil accumulation by the oleaginous diatom Fistulifera solaris as revealed by the genome and transcriptome.</title>
        <authorList>
            <person name="Tanaka T."/>
            <person name="Maeda Y."/>
            <person name="Veluchamy A."/>
            <person name="Tanaka M."/>
            <person name="Abida H."/>
            <person name="Marechal E."/>
            <person name="Bowler C."/>
            <person name="Muto M."/>
            <person name="Sunaga Y."/>
            <person name="Tanaka M."/>
            <person name="Yoshino T."/>
            <person name="Taniguchi T."/>
            <person name="Fukuda Y."/>
            <person name="Nemoto M."/>
            <person name="Matsumoto M."/>
            <person name="Wong P.S."/>
            <person name="Aburatani S."/>
            <person name="Fujibuchi W."/>
        </authorList>
    </citation>
    <scope>NUCLEOTIDE SEQUENCE [LARGE SCALE GENOMIC DNA]</scope>
    <source>
        <strain evidence="3 4">JPCC DA0580</strain>
    </source>
</reference>
<evidence type="ECO:0000259" key="2">
    <source>
        <dbReference type="Pfam" id="PF03399"/>
    </source>
</evidence>
<keyword evidence="4" id="KW-1185">Reference proteome</keyword>
<dbReference type="GO" id="GO:0051298">
    <property type="term" value="P:centrosome duplication"/>
    <property type="evidence" value="ECO:0007669"/>
    <property type="project" value="TreeGrafter"/>
</dbReference>